<dbReference type="RefSeq" id="WP_207292717.1">
    <property type="nucleotide sequence ID" value="NZ_CP071383.1"/>
</dbReference>
<gene>
    <name evidence="3" type="ORF">KQ929_20180</name>
</gene>
<evidence type="ECO:0000256" key="1">
    <source>
        <dbReference type="SAM" id="MobiDB-lite"/>
    </source>
</evidence>
<dbReference type="Gene3D" id="3.40.50.300">
    <property type="entry name" value="P-loop containing nucleotide triphosphate hydrolases"/>
    <property type="match status" value="1"/>
</dbReference>
<organism evidence="3 4">
    <name type="scientific">Leclercia pneumoniae</name>
    <dbReference type="NCBI Taxonomy" id="2815358"/>
    <lineage>
        <taxon>Bacteria</taxon>
        <taxon>Pseudomonadati</taxon>
        <taxon>Pseudomonadota</taxon>
        <taxon>Gammaproteobacteria</taxon>
        <taxon>Enterobacterales</taxon>
        <taxon>Enterobacteriaceae</taxon>
        <taxon>Leclercia</taxon>
    </lineage>
</organism>
<dbReference type="InterPro" id="IPR006073">
    <property type="entry name" value="GTP-bd"/>
</dbReference>
<dbReference type="SUPFAM" id="SSF52540">
    <property type="entry name" value="P-loop containing nucleoside triphosphate hydrolases"/>
    <property type="match status" value="1"/>
</dbReference>
<evidence type="ECO:0000313" key="3">
    <source>
        <dbReference type="EMBL" id="QWW79500.1"/>
    </source>
</evidence>
<name>A0ABX8JT60_9ENTR</name>
<dbReference type="Proteomes" id="UP000683497">
    <property type="component" value="Chromosome"/>
</dbReference>
<keyword evidence="4" id="KW-1185">Reference proteome</keyword>
<dbReference type="PANTHER" id="PTHR42714">
    <property type="entry name" value="TRNA MODIFICATION GTPASE GTPBP3"/>
    <property type="match status" value="1"/>
</dbReference>
<dbReference type="PANTHER" id="PTHR42714:SF6">
    <property type="entry name" value="TRANSLATION INITIATION FACTOR IF-2"/>
    <property type="match status" value="1"/>
</dbReference>
<feature type="domain" description="G" evidence="2">
    <location>
        <begin position="47"/>
        <end position="151"/>
    </location>
</feature>
<reference evidence="3 4" key="1">
    <citation type="submission" date="2021-06" db="EMBL/GenBank/DDBJ databases">
        <title>Leclercia pneumoniae sp. nov.</title>
        <authorList>
            <person name="Hoenemann M."/>
            <person name="Viehweger A."/>
            <person name="Dietze N."/>
        </authorList>
    </citation>
    <scope>NUCLEOTIDE SEQUENCE [LARGE SCALE GENOMIC DNA]</scope>
    <source>
        <strain evidence="4">49125</strain>
    </source>
</reference>
<protein>
    <submittedName>
        <fullName evidence="3">50S ribosome-binding GTPase</fullName>
    </submittedName>
</protein>
<proteinExistence type="predicted"/>
<feature type="region of interest" description="Disordered" evidence="1">
    <location>
        <begin position="354"/>
        <end position="383"/>
    </location>
</feature>
<dbReference type="Pfam" id="PF01926">
    <property type="entry name" value="MMR_HSR1"/>
    <property type="match status" value="1"/>
</dbReference>
<sequence>MAMSAAELFETYDLTAKLASQYPALAAEFAPVQKQFEDKRNQPDASIMVYGVYNAGKSTLINALVGECVAATGDVPLTASVDSYCWNNSTILDTPGVDAPLDHEAVTREQMLKADAVIFVVNPSGAAEEEKTLKVLVEILQARKKLFLVLNDKDRMDVETLTRLKNDIRIRLQSLAEAQGLQDVLQDIPILRVNAEMALQAKLNNVPGLLRASEFPIFEEALTTFIASIDSQHIYRRLGATLNGFLDRLLHTLEQQTTSDTVRSFDTLLKNIVAQQQLCRNAVIDEVKNQREVMYRGSKAALRQDPEHAQANIEALFRQASGEVEAAQNREMTYLVQRFADDVDSLQAAIARQAEQGASQSIPHMPGAQATQEQGVSPESGGINAEMMNHAVNTLGSMAKPEHVVSGLKVVKEWLPSLMKGIGPKTMEKWGTLVVGKWLPYVGPAITVVSSLWDIFAEDRETKQAREQSEQQRREWERYQQEIDDFAFTTAAQFESGALRLVDESLEPWFAELLDKVKAARDIASQQDRELSDRIIEVQRLASSLCTQA</sequence>
<accession>A0ABX8JT60</accession>
<dbReference type="InterPro" id="IPR027417">
    <property type="entry name" value="P-loop_NTPase"/>
</dbReference>
<dbReference type="EMBL" id="CP076838">
    <property type="protein sequence ID" value="QWW79500.1"/>
    <property type="molecule type" value="Genomic_DNA"/>
</dbReference>
<evidence type="ECO:0000313" key="4">
    <source>
        <dbReference type="Proteomes" id="UP000683497"/>
    </source>
</evidence>
<evidence type="ECO:0000259" key="2">
    <source>
        <dbReference type="Pfam" id="PF01926"/>
    </source>
</evidence>